<dbReference type="PANTHER" id="PTHR46796">
    <property type="entry name" value="HTH-TYPE TRANSCRIPTIONAL ACTIVATOR RHAS-RELATED"/>
    <property type="match status" value="1"/>
</dbReference>
<dbReference type="SUPFAM" id="SSF46689">
    <property type="entry name" value="Homeodomain-like"/>
    <property type="match status" value="1"/>
</dbReference>
<name>A0A1H8DCJ9_9ACTN</name>
<evidence type="ECO:0000259" key="5">
    <source>
        <dbReference type="PROSITE" id="PS01124"/>
    </source>
</evidence>
<evidence type="ECO:0000313" key="7">
    <source>
        <dbReference type="Proteomes" id="UP000181951"/>
    </source>
</evidence>
<dbReference type="GO" id="GO:0043565">
    <property type="term" value="F:sequence-specific DNA binding"/>
    <property type="evidence" value="ECO:0007669"/>
    <property type="project" value="InterPro"/>
</dbReference>
<sequence length="296" mass="32287">MRGSQGTTEDGSWQTVTAAPSRRLGPGVLSYRGFRLDLIRPQRRIEIASGMITMVVNIRGQVRVGSLDTGAAPGSPSSVPSYTSLVNGPRCEATMGEHGGRVEGVEIHLAPWMAYSVLGDDMAQLRGRMLPLSDLLGPQSRELAEQLAEAPRWADRFARVDALLGRRRAEGRAPAPQVVWAWSQLVRSDGLVPLDRLSEATGWSTRHIELRFRQQIGLSPKTASRVLRIQRALRMLTGGAAPSAAAAACGFYDQAHLHRDFKAMTGCTPREFLARRSTSGRPVDRMPGRVTSALVR</sequence>
<dbReference type="PANTHER" id="PTHR46796:SF15">
    <property type="entry name" value="BLL1074 PROTEIN"/>
    <property type="match status" value="1"/>
</dbReference>
<dbReference type="GO" id="GO:0003700">
    <property type="term" value="F:DNA-binding transcription factor activity"/>
    <property type="evidence" value="ECO:0007669"/>
    <property type="project" value="InterPro"/>
</dbReference>
<feature type="domain" description="HTH araC/xylS-type" evidence="5">
    <location>
        <begin position="194"/>
        <end position="275"/>
    </location>
</feature>
<dbReference type="Gene3D" id="1.10.10.60">
    <property type="entry name" value="Homeodomain-like"/>
    <property type="match status" value="1"/>
</dbReference>
<dbReference type="InterPro" id="IPR050204">
    <property type="entry name" value="AraC_XylS_family_regulators"/>
</dbReference>
<evidence type="ECO:0000313" key="6">
    <source>
        <dbReference type="EMBL" id="SEN04308.1"/>
    </source>
</evidence>
<accession>A0A1H8DCJ9</accession>
<dbReference type="InterPro" id="IPR018060">
    <property type="entry name" value="HTH_AraC"/>
</dbReference>
<dbReference type="InterPro" id="IPR009057">
    <property type="entry name" value="Homeodomain-like_sf"/>
</dbReference>
<dbReference type="AlphaFoldDB" id="A0A1H8DCJ9"/>
<keyword evidence="7" id="KW-1185">Reference proteome</keyword>
<keyword evidence="3" id="KW-0804">Transcription</keyword>
<dbReference type="EMBL" id="FODD01000001">
    <property type="protein sequence ID" value="SEN04308.1"/>
    <property type="molecule type" value="Genomic_DNA"/>
</dbReference>
<evidence type="ECO:0000256" key="4">
    <source>
        <dbReference type="SAM" id="MobiDB-lite"/>
    </source>
</evidence>
<proteinExistence type="predicted"/>
<dbReference type="Proteomes" id="UP000181951">
    <property type="component" value="Unassembled WGS sequence"/>
</dbReference>
<evidence type="ECO:0000256" key="1">
    <source>
        <dbReference type="ARBA" id="ARBA00023015"/>
    </source>
</evidence>
<keyword evidence="1" id="KW-0805">Transcription regulation</keyword>
<protein>
    <submittedName>
        <fullName evidence="6">Helix-turn-helix domain-containing protein</fullName>
    </submittedName>
</protein>
<reference evidence="6 7" key="1">
    <citation type="submission" date="2016-10" db="EMBL/GenBank/DDBJ databases">
        <authorList>
            <person name="de Groot N.N."/>
        </authorList>
    </citation>
    <scope>NUCLEOTIDE SEQUENCE [LARGE SCALE GENOMIC DNA]</scope>
    <source>
        <strain evidence="6 7">CGMCC 4.2026</strain>
    </source>
</reference>
<dbReference type="RefSeq" id="WP_075016005.1">
    <property type="nucleotide sequence ID" value="NZ_FODD01000001.1"/>
</dbReference>
<keyword evidence="2" id="KW-0238">DNA-binding</keyword>
<evidence type="ECO:0000256" key="3">
    <source>
        <dbReference type="ARBA" id="ARBA00023163"/>
    </source>
</evidence>
<organism evidence="6 7">
    <name type="scientific">Actinacidiphila rubida</name>
    <dbReference type="NCBI Taxonomy" id="310780"/>
    <lineage>
        <taxon>Bacteria</taxon>
        <taxon>Bacillati</taxon>
        <taxon>Actinomycetota</taxon>
        <taxon>Actinomycetes</taxon>
        <taxon>Kitasatosporales</taxon>
        <taxon>Streptomycetaceae</taxon>
        <taxon>Actinacidiphila</taxon>
    </lineage>
</organism>
<dbReference type="Pfam" id="PF12833">
    <property type="entry name" value="HTH_18"/>
    <property type="match status" value="1"/>
</dbReference>
<gene>
    <name evidence="6" type="ORF">SAMN05216267_10018</name>
</gene>
<feature type="region of interest" description="Disordered" evidence="4">
    <location>
        <begin position="276"/>
        <end position="296"/>
    </location>
</feature>
<dbReference type="STRING" id="310780.SAMN05216267_10018"/>
<evidence type="ECO:0000256" key="2">
    <source>
        <dbReference type="ARBA" id="ARBA00023125"/>
    </source>
</evidence>
<dbReference type="SMART" id="SM00342">
    <property type="entry name" value="HTH_ARAC"/>
    <property type="match status" value="1"/>
</dbReference>
<dbReference type="PROSITE" id="PS01124">
    <property type="entry name" value="HTH_ARAC_FAMILY_2"/>
    <property type="match status" value="1"/>
</dbReference>